<reference evidence="1 2" key="2">
    <citation type="journal article" date="2024" name="G3 (Bethesda)">
        <title>The genome of the cryopelagic Antarctic bald notothen, Trematomus borchgrevinki.</title>
        <authorList>
            <person name="Rayamajhi N."/>
            <person name="Rivera-Colon A.G."/>
            <person name="Minhas B.F."/>
            <person name="Cheng C.C."/>
            <person name="Catchen J.M."/>
        </authorList>
    </citation>
    <scope>NUCLEOTIDE SEQUENCE [LARGE SCALE GENOMIC DNA]</scope>
    <source>
        <strain evidence="1">AGRC-2024</strain>
    </source>
</reference>
<evidence type="ECO:0000313" key="1">
    <source>
        <dbReference type="EMBL" id="KAL3052966.1"/>
    </source>
</evidence>
<gene>
    <name evidence="1" type="ORF">OYC64_005488</name>
</gene>
<dbReference type="AlphaFoldDB" id="A0ABD2GGS9"/>
<reference evidence="1 2" key="1">
    <citation type="journal article" date="2022" name="G3 (Bethesda)">
        <title>Evaluating Illumina-, Nanopore-, and PacBio-based genome assembly strategies with the bald notothen, Trematomus borchgrevinki.</title>
        <authorList>
            <person name="Rayamajhi N."/>
            <person name="Cheng C.C."/>
            <person name="Catchen J.M."/>
        </authorList>
    </citation>
    <scope>NUCLEOTIDE SEQUENCE [LARGE SCALE GENOMIC DNA]</scope>
    <source>
        <strain evidence="1">AGRC-2024</strain>
    </source>
</reference>
<dbReference type="EMBL" id="JBIYXZ010002079">
    <property type="protein sequence ID" value="KAL3052966.1"/>
    <property type="molecule type" value="Genomic_DNA"/>
</dbReference>
<evidence type="ECO:0000313" key="2">
    <source>
        <dbReference type="Proteomes" id="UP001619887"/>
    </source>
</evidence>
<protein>
    <submittedName>
        <fullName evidence="1">Uncharacterized protein</fullName>
    </submittedName>
</protein>
<name>A0ABD2GGS9_PAGBO</name>
<keyword evidence="2" id="KW-1185">Reference proteome</keyword>
<comment type="caution">
    <text evidence="1">The sequence shown here is derived from an EMBL/GenBank/DDBJ whole genome shotgun (WGS) entry which is preliminary data.</text>
</comment>
<proteinExistence type="predicted"/>
<accession>A0ABD2GGS9</accession>
<dbReference type="Proteomes" id="UP001619887">
    <property type="component" value="Unassembled WGS sequence"/>
</dbReference>
<organism evidence="1 2">
    <name type="scientific">Pagothenia borchgrevinki</name>
    <name type="common">Bald rockcod</name>
    <name type="synonym">Trematomus borchgrevinki</name>
    <dbReference type="NCBI Taxonomy" id="8213"/>
    <lineage>
        <taxon>Eukaryota</taxon>
        <taxon>Metazoa</taxon>
        <taxon>Chordata</taxon>
        <taxon>Craniata</taxon>
        <taxon>Vertebrata</taxon>
        <taxon>Euteleostomi</taxon>
        <taxon>Actinopterygii</taxon>
        <taxon>Neopterygii</taxon>
        <taxon>Teleostei</taxon>
        <taxon>Neoteleostei</taxon>
        <taxon>Acanthomorphata</taxon>
        <taxon>Eupercaria</taxon>
        <taxon>Perciformes</taxon>
        <taxon>Notothenioidei</taxon>
        <taxon>Nototheniidae</taxon>
        <taxon>Pagothenia</taxon>
    </lineage>
</organism>
<sequence length="17" mass="1698">MVAVRPGSGFLSTACDS</sequence>